<evidence type="ECO:0000256" key="11">
    <source>
        <dbReference type="ARBA" id="ARBA00023204"/>
    </source>
</evidence>
<dbReference type="RefSeq" id="WP_011823447.1">
    <property type="nucleotide sequence ID" value="NC_008819.1"/>
</dbReference>
<evidence type="ECO:0000256" key="4">
    <source>
        <dbReference type="ARBA" id="ARBA00019403"/>
    </source>
</evidence>
<accession>A2C1D1</accession>
<name>A2C1D1_PROM1</name>
<keyword evidence="8" id="KW-0378">Hydrolase</keyword>
<evidence type="ECO:0000313" key="13">
    <source>
        <dbReference type="EMBL" id="ABM75291.1"/>
    </source>
</evidence>
<dbReference type="SUPFAM" id="SSF52141">
    <property type="entry name" value="Uracil-DNA glycosylase-like"/>
    <property type="match status" value="1"/>
</dbReference>
<evidence type="ECO:0000256" key="9">
    <source>
        <dbReference type="ARBA" id="ARBA00023004"/>
    </source>
</evidence>
<keyword evidence="13" id="KW-0548">Nucleotidyltransferase</keyword>
<evidence type="ECO:0000256" key="7">
    <source>
        <dbReference type="ARBA" id="ARBA00022763"/>
    </source>
</evidence>
<dbReference type="InterPro" id="IPR036895">
    <property type="entry name" value="Uracil-DNA_glycosylase-like_sf"/>
</dbReference>
<evidence type="ECO:0000256" key="6">
    <source>
        <dbReference type="ARBA" id="ARBA00022723"/>
    </source>
</evidence>
<keyword evidence="10" id="KW-0411">Iron-sulfur</keyword>
<dbReference type="Pfam" id="PF03167">
    <property type="entry name" value="UDG"/>
    <property type="match status" value="1"/>
</dbReference>
<proteinExistence type="inferred from homology"/>
<evidence type="ECO:0000256" key="8">
    <source>
        <dbReference type="ARBA" id="ARBA00022801"/>
    </source>
</evidence>
<dbReference type="KEGG" id="pme:NATL1_07331"/>
<dbReference type="eggNOG" id="COG1573">
    <property type="taxonomic scope" value="Bacteria"/>
</dbReference>
<comment type="similarity">
    <text evidence="2">Belongs to the uracil-DNA glycosylase (UDG) superfamily. Type 4 (UDGa) family.</text>
</comment>
<protein>
    <recommendedName>
        <fullName evidence="4">Type-4 uracil-DNA glycosylase</fullName>
        <ecNumber evidence="3">3.2.2.27</ecNumber>
    </recommendedName>
</protein>
<keyword evidence="9" id="KW-0408">Iron</keyword>
<dbReference type="InterPro" id="IPR005122">
    <property type="entry name" value="Uracil-DNA_glycosylase-like"/>
</dbReference>
<keyword evidence="5" id="KW-0004">4Fe-4S</keyword>
<evidence type="ECO:0000256" key="1">
    <source>
        <dbReference type="ARBA" id="ARBA00001400"/>
    </source>
</evidence>
<reference evidence="14" key="1">
    <citation type="journal article" date="2007" name="PLoS Genet.">
        <title>Patterns and implications of gene gain and loss in the evolution of Prochlorococcus.</title>
        <authorList>
            <person name="Kettler G.C."/>
            <person name="Martiny A.C."/>
            <person name="Huang K."/>
            <person name="Zucker J."/>
            <person name="Coleman M.L."/>
            <person name="Rodrigue S."/>
            <person name="Chen F."/>
            <person name="Lapidus A."/>
            <person name="Ferriera S."/>
            <person name="Johnson J."/>
            <person name="Steglich C."/>
            <person name="Church G.M."/>
            <person name="Richardson P."/>
            <person name="Chisholm S.W."/>
        </authorList>
    </citation>
    <scope>NUCLEOTIDE SEQUENCE [LARGE SCALE GENOMIC DNA]</scope>
    <source>
        <strain evidence="14">NATL1A</strain>
    </source>
</reference>
<dbReference type="GO" id="GO:0006281">
    <property type="term" value="P:DNA repair"/>
    <property type="evidence" value="ECO:0007669"/>
    <property type="project" value="UniProtKB-KW"/>
</dbReference>
<feature type="domain" description="Uracil-DNA glycosylase-like" evidence="12">
    <location>
        <begin position="26"/>
        <end position="178"/>
    </location>
</feature>
<dbReference type="HOGENOM" id="CLU_044815_1_3_3"/>
<keyword evidence="7" id="KW-0227">DNA damage</keyword>
<sequence>MTINISSDKNVSKVSDLDNSINKIVVSRGNPFAKLMIIGEAPGAKEEEIGEPFVGRSGKLLDKLLQNAGIDINQDVYFCNVVKCRPPKNRRPTKIEIQENLPWLYQQIKLVNPSVIVLVGATALEAILKIKSPISILRGEWIDWEGKLVMPVFHPSYLLRNPSKEEGKPMSLTKSDFLKIKEKIDFL</sequence>
<dbReference type="SMART" id="SM00987">
    <property type="entry name" value="UreE_C"/>
    <property type="match status" value="1"/>
</dbReference>
<evidence type="ECO:0000256" key="10">
    <source>
        <dbReference type="ARBA" id="ARBA00023014"/>
    </source>
</evidence>
<dbReference type="GO" id="GO:0004844">
    <property type="term" value="F:uracil DNA N-glycosylase activity"/>
    <property type="evidence" value="ECO:0007669"/>
    <property type="project" value="UniProtKB-EC"/>
</dbReference>
<dbReference type="GO" id="GO:0016779">
    <property type="term" value="F:nucleotidyltransferase activity"/>
    <property type="evidence" value="ECO:0007669"/>
    <property type="project" value="UniProtKB-KW"/>
</dbReference>
<evidence type="ECO:0000259" key="12">
    <source>
        <dbReference type="SMART" id="SM00986"/>
    </source>
</evidence>
<dbReference type="InterPro" id="IPR051536">
    <property type="entry name" value="UDG_Type-4/5"/>
</dbReference>
<keyword evidence="13" id="KW-0808">Transferase</keyword>
<organism evidence="13 14">
    <name type="scientific">Prochlorococcus marinus (strain NATL1A)</name>
    <dbReference type="NCBI Taxonomy" id="167555"/>
    <lineage>
        <taxon>Bacteria</taxon>
        <taxon>Bacillati</taxon>
        <taxon>Cyanobacteriota</taxon>
        <taxon>Cyanophyceae</taxon>
        <taxon>Synechococcales</taxon>
        <taxon>Prochlorococcaceae</taxon>
        <taxon>Prochlorococcus</taxon>
    </lineage>
</organism>
<dbReference type="CDD" id="cd10030">
    <property type="entry name" value="UDG-F4_TTUDGA_SPO1dp_like"/>
    <property type="match status" value="1"/>
</dbReference>
<comment type="catalytic activity">
    <reaction evidence="1">
        <text>Hydrolyzes single-stranded DNA or mismatched double-stranded DNA and polynucleotides, releasing free uracil.</text>
        <dbReference type="EC" id="3.2.2.27"/>
    </reaction>
</comment>
<keyword evidence="6" id="KW-0479">Metal-binding</keyword>
<evidence type="ECO:0000256" key="2">
    <source>
        <dbReference type="ARBA" id="ARBA00006521"/>
    </source>
</evidence>
<evidence type="ECO:0000313" key="14">
    <source>
        <dbReference type="Proteomes" id="UP000002592"/>
    </source>
</evidence>
<dbReference type="GO" id="GO:0046872">
    <property type="term" value="F:metal ion binding"/>
    <property type="evidence" value="ECO:0007669"/>
    <property type="project" value="UniProtKB-KW"/>
</dbReference>
<dbReference type="PANTHER" id="PTHR33693:SF1">
    <property type="entry name" value="TYPE-4 URACIL-DNA GLYCOSYLASE"/>
    <property type="match status" value="1"/>
</dbReference>
<keyword evidence="11" id="KW-0234">DNA repair</keyword>
<dbReference type="PANTHER" id="PTHR33693">
    <property type="entry name" value="TYPE-5 URACIL-DNA GLYCOSYLASE"/>
    <property type="match status" value="1"/>
</dbReference>
<dbReference type="NCBIfam" id="TIGR00758">
    <property type="entry name" value="UDG_fam4"/>
    <property type="match status" value="1"/>
</dbReference>
<dbReference type="EC" id="3.2.2.27" evidence="3"/>
<dbReference type="Gene3D" id="3.40.470.10">
    <property type="entry name" value="Uracil-DNA glycosylase-like domain"/>
    <property type="match status" value="1"/>
</dbReference>
<dbReference type="SMART" id="SM00986">
    <property type="entry name" value="UDG"/>
    <property type="match status" value="1"/>
</dbReference>
<evidence type="ECO:0000256" key="3">
    <source>
        <dbReference type="ARBA" id="ARBA00012030"/>
    </source>
</evidence>
<dbReference type="AlphaFoldDB" id="A2C1D1"/>
<dbReference type="GO" id="GO:0051539">
    <property type="term" value="F:4 iron, 4 sulfur cluster binding"/>
    <property type="evidence" value="ECO:0007669"/>
    <property type="project" value="UniProtKB-KW"/>
</dbReference>
<dbReference type="EMBL" id="CP000553">
    <property type="protein sequence ID" value="ABM75291.1"/>
    <property type="molecule type" value="Genomic_DNA"/>
</dbReference>
<dbReference type="Proteomes" id="UP000002592">
    <property type="component" value="Chromosome"/>
</dbReference>
<gene>
    <name evidence="13" type="ordered locus">NATL1_07331</name>
</gene>
<evidence type="ECO:0000256" key="5">
    <source>
        <dbReference type="ARBA" id="ARBA00022485"/>
    </source>
</evidence>
<dbReference type="InterPro" id="IPR005273">
    <property type="entry name" value="Ura-DNA_glyco_family4"/>
</dbReference>